<evidence type="ECO:0000259" key="2">
    <source>
        <dbReference type="PROSITE" id="PS51788"/>
    </source>
</evidence>
<dbReference type="OMA" id="HWPADKH"/>
<feature type="domain" description="CULT" evidence="2">
    <location>
        <begin position="18"/>
        <end position="146"/>
    </location>
</feature>
<dbReference type="STRING" id="135651.G0MI30"/>
<accession>G0MI30</accession>
<dbReference type="OrthoDB" id="5778218at2759"/>
<feature type="signal peptide" evidence="1">
    <location>
        <begin position="1"/>
        <end position="15"/>
    </location>
</feature>
<sequence>MWFLLLFIHLSSVYSRHVGEILCRQCGATLTRQSELINVTGVDKSLLAYEYDFPLTGKMTKVHVLSNPEGNKFHVFGAKTAHLHFHGTPQSTATWYPGYKWTVCLCKQCNKHLGWYFEVEKRTALDTITDKKNFVGLVLENVISADYVDTLPKTPDF</sequence>
<dbReference type="AlphaFoldDB" id="G0MI30"/>
<reference evidence="4" key="1">
    <citation type="submission" date="2011-07" db="EMBL/GenBank/DDBJ databases">
        <authorList>
            <consortium name="Caenorhabditis brenneri Sequencing and Analysis Consortium"/>
            <person name="Wilson R.K."/>
        </authorList>
    </citation>
    <scope>NUCLEOTIDE SEQUENCE [LARGE SCALE GENOMIC DNA]</scope>
    <source>
        <strain evidence="4">PB2801</strain>
    </source>
</reference>
<evidence type="ECO:0000313" key="3">
    <source>
        <dbReference type="EMBL" id="EGT59438.1"/>
    </source>
</evidence>
<organism evidence="4">
    <name type="scientific">Caenorhabditis brenneri</name>
    <name type="common">Nematode worm</name>
    <dbReference type="NCBI Taxonomy" id="135651"/>
    <lineage>
        <taxon>Eukaryota</taxon>
        <taxon>Metazoa</taxon>
        <taxon>Ecdysozoa</taxon>
        <taxon>Nematoda</taxon>
        <taxon>Chromadorea</taxon>
        <taxon>Rhabditida</taxon>
        <taxon>Rhabditina</taxon>
        <taxon>Rhabditomorpha</taxon>
        <taxon>Rhabditoidea</taxon>
        <taxon>Rhabditidae</taxon>
        <taxon>Peloderinae</taxon>
        <taxon>Caenorhabditis</taxon>
    </lineage>
</organism>
<gene>
    <name evidence="3" type="ORF">CAEBREN_04265</name>
</gene>
<feature type="chain" id="PRO_5012135696" description="CULT domain-containing protein" evidence="1">
    <location>
        <begin position="16"/>
        <end position="157"/>
    </location>
</feature>
<protein>
    <recommendedName>
        <fullName evidence="2">CULT domain-containing protein</fullName>
    </recommendedName>
</protein>
<dbReference type="PROSITE" id="PS51788">
    <property type="entry name" value="CULT"/>
    <property type="match status" value="1"/>
</dbReference>
<evidence type="ECO:0000313" key="4">
    <source>
        <dbReference type="Proteomes" id="UP000008068"/>
    </source>
</evidence>
<dbReference type="HOGENOM" id="CLU_114661_0_0_1"/>
<dbReference type="Gene3D" id="2.170.150.20">
    <property type="entry name" value="Peptide methionine sulfoxide reductase"/>
    <property type="match status" value="1"/>
</dbReference>
<dbReference type="EMBL" id="GL379795">
    <property type="protein sequence ID" value="EGT59438.1"/>
    <property type="molecule type" value="Genomic_DNA"/>
</dbReference>
<name>G0MI30_CAEBE</name>
<proteinExistence type="predicted"/>
<dbReference type="InterPro" id="IPR034750">
    <property type="entry name" value="CULT"/>
</dbReference>
<dbReference type="CDD" id="cd15777">
    <property type="entry name" value="CRBN_C_like"/>
    <property type="match status" value="1"/>
</dbReference>
<dbReference type="FunFam" id="2.170.150.20:FF:000010">
    <property type="entry name" value="Protein yippee-like"/>
    <property type="match status" value="1"/>
</dbReference>
<keyword evidence="1" id="KW-0732">Signal</keyword>
<keyword evidence="4" id="KW-1185">Reference proteome</keyword>
<dbReference type="Proteomes" id="UP000008068">
    <property type="component" value="Unassembled WGS sequence"/>
</dbReference>
<dbReference type="InParanoid" id="G0MI30"/>
<dbReference type="eggNOG" id="KOG1400">
    <property type="taxonomic scope" value="Eukaryota"/>
</dbReference>
<evidence type="ECO:0000256" key="1">
    <source>
        <dbReference type="SAM" id="SignalP"/>
    </source>
</evidence>